<evidence type="ECO:0000313" key="2">
    <source>
        <dbReference type="EMBL" id="TGO77284.1"/>
    </source>
</evidence>
<dbReference type="Proteomes" id="UP000297280">
    <property type="component" value="Unassembled WGS sequence"/>
</dbReference>
<dbReference type="EMBL" id="PQXO01002317">
    <property type="protein sequence ID" value="TGO77284.1"/>
    <property type="molecule type" value="Genomic_DNA"/>
</dbReference>
<dbReference type="SUPFAM" id="SSF49344">
    <property type="entry name" value="CBD9-like"/>
    <property type="match status" value="1"/>
</dbReference>
<comment type="caution">
    <text evidence="2">The sequence shown here is derived from an EMBL/GenBank/DDBJ whole genome shotgun (WGS) entry which is preliminary data.</text>
</comment>
<reference evidence="2 3" key="1">
    <citation type="submission" date="2017-12" db="EMBL/GenBank/DDBJ databases">
        <title>Comparative genomics of Botrytis spp.</title>
        <authorList>
            <person name="Valero-Jimenez C.A."/>
            <person name="Tapia P."/>
            <person name="Veloso J."/>
            <person name="Silva-Moreno E."/>
            <person name="Staats M."/>
            <person name="Valdes J.H."/>
            <person name="Van Kan J.A.L."/>
        </authorList>
    </citation>
    <scope>NUCLEOTIDE SEQUENCE [LARGE SCALE GENOMIC DNA]</scope>
    <source>
        <strain evidence="2 3">MUCL3349</strain>
    </source>
</reference>
<organism evidence="2 3">
    <name type="scientific">Botrytis porri</name>
    <dbReference type="NCBI Taxonomy" id="87229"/>
    <lineage>
        <taxon>Eukaryota</taxon>
        <taxon>Fungi</taxon>
        <taxon>Dikarya</taxon>
        <taxon>Ascomycota</taxon>
        <taxon>Pezizomycotina</taxon>
        <taxon>Leotiomycetes</taxon>
        <taxon>Helotiales</taxon>
        <taxon>Sclerotiniaceae</taxon>
        <taxon>Botrytis</taxon>
    </lineage>
</organism>
<protein>
    <submittedName>
        <fullName evidence="2">Uncharacterized protein</fullName>
    </submittedName>
</protein>
<sequence length="76" mass="7908">MYSDGNGNVNISARAGGQGHVEPKVTGGPGSQVQLLEGSGIIEGVMGANVLFVSKLREQSDNIDTWNSINSQFSVS</sequence>
<feature type="compositionally biased region" description="Polar residues" evidence="1">
    <location>
        <begin position="1"/>
        <end position="11"/>
    </location>
</feature>
<feature type="region of interest" description="Disordered" evidence="1">
    <location>
        <begin position="1"/>
        <end position="30"/>
    </location>
</feature>
<evidence type="ECO:0000313" key="3">
    <source>
        <dbReference type="Proteomes" id="UP000297280"/>
    </source>
</evidence>
<dbReference type="AlphaFoldDB" id="A0A4Z1JVT6"/>
<name>A0A4Z1JVT6_9HELO</name>
<gene>
    <name evidence="2" type="ORF">BPOR_2328g00020</name>
</gene>
<evidence type="ECO:0000256" key="1">
    <source>
        <dbReference type="SAM" id="MobiDB-lite"/>
    </source>
</evidence>
<proteinExistence type="predicted"/>
<keyword evidence="3" id="KW-1185">Reference proteome</keyword>
<dbReference type="STRING" id="87229.A0A4Z1JVT6"/>
<accession>A0A4Z1JVT6</accession>